<comment type="caution">
    <text evidence="3">The sequence shown here is derived from an EMBL/GenBank/DDBJ whole genome shotgun (WGS) entry which is preliminary data.</text>
</comment>
<evidence type="ECO:0000313" key="4">
    <source>
        <dbReference type="Proteomes" id="UP000612362"/>
    </source>
</evidence>
<keyword evidence="4" id="KW-1185">Reference proteome</keyword>
<organism evidence="3 4">
    <name type="scientific">Ktedonospora formicarum</name>
    <dbReference type="NCBI Taxonomy" id="2778364"/>
    <lineage>
        <taxon>Bacteria</taxon>
        <taxon>Bacillati</taxon>
        <taxon>Chloroflexota</taxon>
        <taxon>Ktedonobacteria</taxon>
        <taxon>Ktedonobacterales</taxon>
        <taxon>Ktedonobacteraceae</taxon>
        <taxon>Ktedonospora</taxon>
    </lineage>
</organism>
<reference evidence="3" key="1">
    <citation type="submission" date="2020-10" db="EMBL/GenBank/DDBJ databases">
        <title>Taxonomic study of unclassified bacteria belonging to the class Ktedonobacteria.</title>
        <authorList>
            <person name="Yabe S."/>
            <person name="Wang C.M."/>
            <person name="Zheng Y."/>
            <person name="Sakai Y."/>
            <person name="Cavaletti L."/>
            <person name="Monciardini P."/>
            <person name="Donadio S."/>
        </authorList>
    </citation>
    <scope>NUCLEOTIDE SEQUENCE</scope>
    <source>
        <strain evidence="3">SOSP1-1</strain>
    </source>
</reference>
<dbReference type="Gene3D" id="3.40.50.300">
    <property type="entry name" value="P-loop containing nucleotide triphosphate hydrolases"/>
    <property type="match status" value="1"/>
</dbReference>
<proteinExistence type="predicted"/>
<keyword evidence="1" id="KW-1188">Viral release from host cell</keyword>
<dbReference type="InterPro" id="IPR035421">
    <property type="entry name" value="Terminase_6C"/>
</dbReference>
<protein>
    <recommendedName>
        <fullName evidence="2">Terminase large subunit gp17-like C-terminal domain-containing protein</fullName>
    </recommendedName>
</protein>
<feature type="domain" description="Terminase large subunit gp17-like C-terminal" evidence="2">
    <location>
        <begin position="317"/>
        <end position="472"/>
    </location>
</feature>
<gene>
    <name evidence="3" type="ORF">KSX_49740</name>
</gene>
<dbReference type="Proteomes" id="UP000612362">
    <property type="component" value="Unassembled WGS sequence"/>
</dbReference>
<dbReference type="Pfam" id="PF17289">
    <property type="entry name" value="Terminase_6C"/>
    <property type="match status" value="1"/>
</dbReference>
<evidence type="ECO:0000313" key="3">
    <source>
        <dbReference type="EMBL" id="GHO46811.1"/>
    </source>
</evidence>
<evidence type="ECO:0000256" key="1">
    <source>
        <dbReference type="ARBA" id="ARBA00022612"/>
    </source>
</evidence>
<dbReference type="AlphaFoldDB" id="A0A8J3MUD4"/>
<dbReference type="Gene3D" id="3.30.420.240">
    <property type="match status" value="1"/>
</dbReference>
<evidence type="ECO:0000259" key="2">
    <source>
        <dbReference type="Pfam" id="PF17289"/>
    </source>
</evidence>
<sequence>MSMRRSKRSNQSPIILPACPERPGLGWFAREILGRPLYPYQELVGDAILDSVLTGRGDTFTVMFARQMGKNQLSAALEAYLLFCMPEGCIIKAAPTYKPQTINSRQRLLSLLEAELTRERVWKHFGYIIGLAPEREQVAYQSGPRVMFFSAGPGANIVGATASLLLEIDEAQNVDPDKYDTDLRPMASTTNATTVLYGTAWSEDTLLARARAHNLELQYQDNRQRHFEFDWRTLAAINANYKHYVESEIARLGEDHVSVRTQYRLLSILGSGYLFNELQTDLLQGDHSWENTPNHEEGFYVAGLDVAGEQRPQMGLPAHKHDSTVLTIAHITLNELDLPELRIVHHYAWTGMKYTDQYASVKHIIADWGLRRLVVDKTGLGEGLASMLTERFGPELVRPFHFTRASKSQLTFHLLNLVNAGRISIYRQEGAPHASYSQCWHQLHHARYNVPAEGLMNMYVSEADGHDDYLMSLALCCEASHEGRPPATRSAIIHPIRLYEDGRF</sequence>
<dbReference type="EMBL" id="BNJF01000002">
    <property type="protein sequence ID" value="GHO46811.1"/>
    <property type="molecule type" value="Genomic_DNA"/>
</dbReference>
<accession>A0A8J3MUD4</accession>
<name>A0A8J3MUD4_9CHLR</name>
<dbReference type="InterPro" id="IPR027417">
    <property type="entry name" value="P-loop_NTPase"/>
</dbReference>